<dbReference type="PANTHER" id="PTHR23028">
    <property type="entry name" value="ACETYLTRANSFERASE"/>
    <property type="match status" value="1"/>
</dbReference>
<reference evidence="4" key="2">
    <citation type="submission" date="2020-09" db="EMBL/GenBank/DDBJ databases">
        <authorList>
            <person name="Sun Q."/>
            <person name="Ohkuma M."/>
        </authorList>
    </citation>
    <scope>NUCLEOTIDE SEQUENCE</scope>
    <source>
        <strain evidence="4">JCM 4434</strain>
    </source>
</reference>
<dbReference type="InterPro" id="IPR050879">
    <property type="entry name" value="Acyltransferase_3"/>
</dbReference>
<feature type="transmembrane region" description="Helical" evidence="2">
    <location>
        <begin position="21"/>
        <end position="46"/>
    </location>
</feature>
<dbReference type="Proteomes" id="UP000610124">
    <property type="component" value="Unassembled WGS sequence"/>
</dbReference>
<dbReference type="EMBL" id="BMUB01000003">
    <property type="protein sequence ID" value="GGU65925.1"/>
    <property type="molecule type" value="Genomic_DNA"/>
</dbReference>
<dbReference type="GO" id="GO:0016020">
    <property type="term" value="C:membrane"/>
    <property type="evidence" value="ECO:0007669"/>
    <property type="project" value="TreeGrafter"/>
</dbReference>
<feature type="domain" description="Acyltransferase 3" evidence="3">
    <location>
        <begin position="28"/>
        <end position="407"/>
    </location>
</feature>
<feature type="transmembrane region" description="Helical" evidence="2">
    <location>
        <begin position="66"/>
        <end position="84"/>
    </location>
</feature>
<feature type="transmembrane region" description="Helical" evidence="2">
    <location>
        <begin position="96"/>
        <end position="118"/>
    </location>
</feature>
<feature type="transmembrane region" description="Helical" evidence="2">
    <location>
        <begin position="389"/>
        <end position="410"/>
    </location>
</feature>
<feature type="compositionally biased region" description="Gly residues" evidence="1">
    <location>
        <begin position="472"/>
        <end position="481"/>
    </location>
</feature>
<feature type="transmembrane region" description="Helical" evidence="2">
    <location>
        <begin position="324"/>
        <end position="342"/>
    </location>
</feature>
<evidence type="ECO:0000313" key="5">
    <source>
        <dbReference type="Proteomes" id="UP000610124"/>
    </source>
</evidence>
<keyword evidence="2" id="KW-1133">Transmembrane helix</keyword>
<feature type="transmembrane region" description="Helical" evidence="2">
    <location>
        <begin position="183"/>
        <end position="202"/>
    </location>
</feature>
<evidence type="ECO:0000256" key="1">
    <source>
        <dbReference type="SAM" id="MobiDB-lite"/>
    </source>
</evidence>
<accession>A0A8H9LK96</accession>
<evidence type="ECO:0000313" key="4">
    <source>
        <dbReference type="EMBL" id="GGU65925.1"/>
    </source>
</evidence>
<protein>
    <recommendedName>
        <fullName evidence="3">Acyltransferase 3 domain-containing protein</fullName>
    </recommendedName>
</protein>
<dbReference type="GO" id="GO:0016747">
    <property type="term" value="F:acyltransferase activity, transferring groups other than amino-acyl groups"/>
    <property type="evidence" value="ECO:0007669"/>
    <property type="project" value="InterPro"/>
</dbReference>
<dbReference type="OrthoDB" id="9807745at2"/>
<feature type="compositionally biased region" description="Low complexity" evidence="1">
    <location>
        <begin position="448"/>
        <end position="471"/>
    </location>
</feature>
<evidence type="ECO:0000256" key="2">
    <source>
        <dbReference type="SAM" id="Phobius"/>
    </source>
</evidence>
<feature type="transmembrane region" description="Helical" evidence="2">
    <location>
        <begin position="351"/>
        <end position="369"/>
    </location>
</feature>
<evidence type="ECO:0000259" key="3">
    <source>
        <dbReference type="Pfam" id="PF01757"/>
    </source>
</evidence>
<feature type="transmembrane region" description="Helical" evidence="2">
    <location>
        <begin position="214"/>
        <end position="231"/>
    </location>
</feature>
<keyword evidence="2" id="KW-0812">Transmembrane</keyword>
<dbReference type="GO" id="GO:0000271">
    <property type="term" value="P:polysaccharide biosynthetic process"/>
    <property type="evidence" value="ECO:0007669"/>
    <property type="project" value="TreeGrafter"/>
</dbReference>
<dbReference type="Pfam" id="PF01757">
    <property type="entry name" value="Acyl_transf_3"/>
    <property type="match status" value="1"/>
</dbReference>
<reference evidence="4" key="1">
    <citation type="journal article" date="2014" name="Int. J. Syst. Evol. Microbiol.">
        <title>Complete genome sequence of Corynebacterium casei LMG S-19264T (=DSM 44701T), isolated from a smear-ripened cheese.</title>
        <authorList>
            <consortium name="US DOE Joint Genome Institute (JGI-PGF)"/>
            <person name="Walter F."/>
            <person name="Albersmeier A."/>
            <person name="Kalinowski J."/>
            <person name="Ruckert C."/>
        </authorList>
    </citation>
    <scope>NUCLEOTIDE SEQUENCE</scope>
    <source>
        <strain evidence="4">JCM 4434</strain>
    </source>
</reference>
<dbReference type="AlphaFoldDB" id="A0A8H9LK96"/>
<sequence length="481" mass="52073">MKTIRQLSARRGRGSEQSQTAGAAARLGWLDALRGVAALVVALHHFDVLKLLPDRLAAFVWWHADLGLYGVMLFFLVSGYIIPASLERRGNVRAFWIGRFFRLWPPVIIGIAVALAIIPKGDGSVALFATGHNYVAVAANATMLQDFMGVWNGLGVMWTLSYEMAFYYMVTALFAVGQHRRSGPIAVGFAAVAVLFGTSIASHTMTVDAASTRHLVWGAVLIVLFAFACVLSGRANLTRVGAITLGLLAFVLMYNNSRAPMFETLMIFATMFAGTVVYRAEKGQIDRLQAVLCCGFVLAAGVAVAWFYNRNGMENNTWTAGPRAWAGSFVGAWITFGIGFALRKRRFPKPLTWLGGISFSLYLLHVPVLHTLHYALDVPKVPPTTSGKVIWTAEYLAVIMIASWLMYKLVELPVQKLGRKVGKWADRRWPGGELPALAFAVPAGPVTAAPSVPGPASAAPERTVEPVPVEVGAGGPGSRDR</sequence>
<keyword evidence="2" id="KW-0472">Membrane</keyword>
<feature type="transmembrane region" description="Helical" evidence="2">
    <location>
        <begin position="238"/>
        <end position="255"/>
    </location>
</feature>
<dbReference type="PANTHER" id="PTHR23028:SF131">
    <property type="entry name" value="BLR2367 PROTEIN"/>
    <property type="match status" value="1"/>
</dbReference>
<dbReference type="GeneID" id="97484767"/>
<feature type="transmembrane region" description="Helical" evidence="2">
    <location>
        <begin position="290"/>
        <end position="308"/>
    </location>
</feature>
<dbReference type="RefSeq" id="WP_072654917.1">
    <property type="nucleotide sequence ID" value="NZ_BMUB01000003.1"/>
</dbReference>
<feature type="transmembrane region" description="Helical" evidence="2">
    <location>
        <begin position="156"/>
        <end position="176"/>
    </location>
</feature>
<dbReference type="InterPro" id="IPR002656">
    <property type="entry name" value="Acyl_transf_3_dom"/>
</dbReference>
<feature type="transmembrane region" description="Helical" evidence="2">
    <location>
        <begin position="261"/>
        <end position="278"/>
    </location>
</feature>
<dbReference type="KEGG" id="kau:B6264_11635"/>
<proteinExistence type="predicted"/>
<feature type="region of interest" description="Disordered" evidence="1">
    <location>
        <begin position="448"/>
        <end position="481"/>
    </location>
</feature>
<gene>
    <name evidence="4" type="ORF">GCM10010502_16080</name>
</gene>
<name>A0A8H9LK96_KITAU</name>
<organism evidence="4 5">
    <name type="scientific">Kitasatospora aureofaciens</name>
    <name type="common">Streptomyces aureofaciens</name>
    <dbReference type="NCBI Taxonomy" id="1894"/>
    <lineage>
        <taxon>Bacteria</taxon>
        <taxon>Bacillati</taxon>
        <taxon>Actinomycetota</taxon>
        <taxon>Actinomycetes</taxon>
        <taxon>Kitasatosporales</taxon>
        <taxon>Streptomycetaceae</taxon>
        <taxon>Kitasatospora</taxon>
    </lineage>
</organism>
<comment type="caution">
    <text evidence="4">The sequence shown here is derived from an EMBL/GenBank/DDBJ whole genome shotgun (WGS) entry which is preliminary data.</text>
</comment>